<feature type="region of interest" description="Disordered" evidence="8">
    <location>
        <begin position="263"/>
        <end position="284"/>
    </location>
</feature>
<dbReference type="Pfam" id="PF13424">
    <property type="entry name" value="TPR_12"/>
    <property type="match status" value="1"/>
</dbReference>
<evidence type="ECO:0000256" key="6">
    <source>
        <dbReference type="PROSITE-ProRule" id="PRU00339"/>
    </source>
</evidence>
<dbReference type="Pfam" id="PF00931">
    <property type="entry name" value="NB-ARC"/>
    <property type="match status" value="1"/>
</dbReference>
<reference evidence="11" key="1">
    <citation type="journal article" date="2019" name="Int. J. Syst. Evol. Microbiol.">
        <title>The Global Catalogue of Microorganisms (GCM) 10K type strain sequencing project: providing services to taxonomists for standard genome sequencing and annotation.</title>
        <authorList>
            <consortium name="The Broad Institute Genomics Platform"/>
            <consortium name="The Broad Institute Genome Sequencing Center for Infectious Disease"/>
            <person name="Wu L."/>
            <person name="Ma J."/>
        </authorList>
    </citation>
    <scope>NUCLEOTIDE SEQUENCE [LARGE SCALE GENOMIC DNA]</scope>
    <source>
        <strain evidence="11">JCM 4816</strain>
    </source>
</reference>
<dbReference type="Gene3D" id="3.40.50.300">
    <property type="entry name" value="P-loop containing nucleotide triphosphate hydrolases"/>
    <property type="match status" value="1"/>
</dbReference>
<evidence type="ECO:0000256" key="7">
    <source>
        <dbReference type="PROSITE-ProRule" id="PRU01091"/>
    </source>
</evidence>
<sequence length="1007" mass="111034">MSVEHGFKESAEKRLEFRLLGPLDVRAGDVQVPLGGPRHRTVLTLLLLSPGHVVPVDSLIEAVWNERPPATARTQVAICIAALRKAFKKAGCPEEIIVTAHPGYLLRLGRHTLDTVEFADLVAEAEAAVRDERPADASRAYTEALRLWRGRPLDGVTGHRVEDEARRLEELRLDTFENATAVRLRLGEHQRVLPDLAAMVRSHPLRERARHQLITAQYRSGRRAEALETFQEGRRSLVEELGIEPGPALTELYHAILQDEPSLSVRERDGGPVTPPKPVGDPLELPPDVPGLTGRKEELAQLGELLATDGTARGPATGLITGVAGVGKTSLAVHWAHSVADRFPDGQLFADLHGYDEQVEPTTADEVLSRFLRSLSVPTGQIPVEPEERAALYRSLLADRRVLIVLDNVRSYAQVRPLLPSGGGCCVLVTGREQIPELVAWPPQAWVRLGLLSPYEAVELLGRIVGEERVAAEPGAAATLAELCDLLPLALRIAGARLASRPHWTVARLVRRLSDERLRLDELSQGESQVRASFAVTYRGLAEQTARLYRRLGLLDVPDFSAWVAAPLLDTDLHTGEHLVEELVDAQFLDVIGPDAAGHTRYRFQNLLRLFARELAEEEESAEERRAVLDRVFRAYLFLASEAHRRSYGGDFSIIHGTVAPHRLPRELTDALLARPLDWLEAERPSLTAVVGRAAAAGLDELAWDLTLCVLVLFETRNYLDDWRECAERSLAAARAAGNARGEAAMLHALGALEMRLRDFTAAYELFTRALRLHEQAGEEHGRALVLRNMAMIDEMRGEPETAMRHSTAALEVFRAVGDRSSEAHVLNNMAQIRLDQDDVDEAQRLSEESVRVSAGIGEGGARSLALGTHRLARVHLARREYDLAEEALLRVIHIVRGQLDMLGLAHGLLALGEARMGAGRWRQARVTLRQALEVAALVDSPLVAGRIKLALGTASRECGDSAEARRNVRGALEDFERIGVEEWARRARAALAELPGTNEREPREPN</sequence>
<dbReference type="Gene3D" id="1.10.10.10">
    <property type="entry name" value="Winged helix-like DNA-binding domain superfamily/Winged helix DNA-binding domain"/>
    <property type="match status" value="1"/>
</dbReference>
<keyword evidence="4 7" id="KW-0238">DNA-binding</keyword>
<evidence type="ECO:0000256" key="5">
    <source>
        <dbReference type="ARBA" id="ARBA00023163"/>
    </source>
</evidence>
<evidence type="ECO:0000256" key="3">
    <source>
        <dbReference type="ARBA" id="ARBA00023015"/>
    </source>
</evidence>
<accession>A0ABP6TK63</accession>
<evidence type="ECO:0000256" key="2">
    <source>
        <dbReference type="ARBA" id="ARBA00023012"/>
    </source>
</evidence>
<proteinExistence type="inferred from homology"/>
<name>A0ABP6TK63_9ACTN</name>
<keyword evidence="3" id="KW-0805">Transcription regulation</keyword>
<dbReference type="InterPro" id="IPR027417">
    <property type="entry name" value="P-loop_NTPase"/>
</dbReference>
<keyword evidence="2" id="KW-0902">Two-component regulatory system</keyword>
<evidence type="ECO:0000256" key="8">
    <source>
        <dbReference type="SAM" id="MobiDB-lite"/>
    </source>
</evidence>
<dbReference type="SMART" id="SM00862">
    <property type="entry name" value="Trans_reg_C"/>
    <property type="match status" value="1"/>
</dbReference>
<evidence type="ECO:0000256" key="4">
    <source>
        <dbReference type="ARBA" id="ARBA00023125"/>
    </source>
</evidence>
<feature type="repeat" description="TPR" evidence="6">
    <location>
        <begin position="744"/>
        <end position="777"/>
    </location>
</feature>
<dbReference type="InterPro" id="IPR019734">
    <property type="entry name" value="TPR_rpt"/>
</dbReference>
<feature type="domain" description="OmpR/PhoB-type" evidence="9">
    <location>
        <begin position="5"/>
        <end position="108"/>
    </location>
</feature>
<dbReference type="PANTHER" id="PTHR35807:SF1">
    <property type="entry name" value="TRANSCRIPTIONAL REGULATOR REDD"/>
    <property type="match status" value="1"/>
</dbReference>
<evidence type="ECO:0000256" key="1">
    <source>
        <dbReference type="ARBA" id="ARBA00005820"/>
    </source>
</evidence>
<dbReference type="SMART" id="SM01043">
    <property type="entry name" value="BTAD"/>
    <property type="match status" value="1"/>
</dbReference>
<dbReference type="InterPro" id="IPR016032">
    <property type="entry name" value="Sig_transdc_resp-reg_C-effctor"/>
</dbReference>
<evidence type="ECO:0000313" key="10">
    <source>
        <dbReference type="EMBL" id="GAA3495618.1"/>
    </source>
</evidence>
<evidence type="ECO:0000313" key="11">
    <source>
        <dbReference type="Proteomes" id="UP001501455"/>
    </source>
</evidence>
<gene>
    <name evidence="10" type="ORF">GCM10019016_027180</name>
</gene>
<dbReference type="PANTHER" id="PTHR35807">
    <property type="entry name" value="TRANSCRIPTIONAL REGULATOR REDD-RELATED"/>
    <property type="match status" value="1"/>
</dbReference>
<comment type="similarity">
    <text evidence="1">Belongs to the AfsR/DnrI/RedD regulatory family.</text>
</comment>
<dbReference type="PROSITE" id="PS51755">
    <property type="entry name" value="OMPR_PHOB"/>
    <property type="match status" value="1"/>
</dbReference>
<protein>
    <submittedName>
        <fullName evidence="10">BTAD domain-containing putative transcriptional regulator</fullName>
    </submittedName>
</protein>
<dbReference type="PRINTS" id="PR00364">
    <property type="entry name" value="DISEASERSIST"/>
</dbReference>
<dbReference type="Pfam" id="PF00486">
    <property type="entry name" value="Trans_reg_C"/>
    <property type="match status" value="1"/>
</dbReference>
<dbReference type="InterPro" id="IPR051677">
    <property type="entry name" value="AfsR-DnrI-RedD_regulator"/>
</dbReference>
<feature type="compositionally biased region" description="Pro residues" evidence="8">
    <location>
        <begin position="273"/>
        <end position="284"/>
    </location>
</feature>
<dbReference type="Proteomes" id="UP001501455">
    <property type="component" value="Unassembled WGS sequence"/>
</dbReference>
<keyword evidence="6" id="KW-0802">TPR repeat</keyword>
<feature type="DNA-binding region" description="OmpR/PhoB-type" evidence="7">
    <location>
        <begin position="5"/>
        <end position="108"/>
    </location>
</feature>
<dbReference type="SMART" id="SM00028">
    <property type="entry name" value="TPR"/>
    <property type="match status" value="5"/>
</dbReference>
<dbReference type="InterPro" id="IPR001867">
    <property type="entry name" value="OmpR/PhoB-type_DNA-bd"/>
</dbReference>
<evidence type="ECO:0000259" key="9">
    <source>
        <dbReference type="PROSITE" id="PS51755"/>
    </source>
</evidence>
<dbReference type="RefSeq" id="WP_345575426.1">
    <property type="nucleotide sequence ID" value="NZ_BAAAXF010000019.1"/>
</dbReference>
<organism evidence="10 11">
    <name type="scientific">Streptomyces prasinosporus</name>
    <dbReference type="NCBI Taxonomy" id="68256"/>
    <lineage>
        <taxon>Bacteria</taxon>
        <taxon>Bacillati</taxon>
        <taxon>Actinomycetota</taxon>
        <taxon>Actinomycetes</taxon>
        <taxon>Kitasatosporales</taxon>
        <taxon>Streptomycetaceae</taxon>
        <taxon>Streptomyces</taxon>
        <taxon>Streptomyces albogriseolus group</taxon>
    </lineage>
</organism>
<dbReference type="InterPro" id="IPR011990">
    <property type="entry name" value="TPR-like_helical_dom_sf"/>
</dbReference>
<dbReference type="Gene3D" id="1.25.40.10">
    <property type="entry name" value="Tetratricopeptide repeat domain"/>
    <property type="match status" value="3"/>
</dbReference>
<dbReference type="PROSITE" id="PS50005">
    <property type="entry name" value="TPR"/>
    <property type="match status" value="1"/>
</dbReference>
<dbReference type="SUPFAM" id="SSF52540">
    <property type="entry name" value="P-loop containing nucleoside triphosphate hydrolases"/>
    <property type="match status" value="1"/>
</dbReference>
<keyword evidence="5" id="KW-0804">Transcription</keyword>
<dbReference type="CDD" id="cd15831">
    <property type="entry name" value="BTAD"/>
    <property type="match status" value="1"/>
</dbReference>
<comment type="caution">
    <text evidence="10">The sequence shown here is derived from an EMBL/GenBank/DDBJ whole genome shotgun (WGS) entry which is preliminary data.</text>
</comment>
<dbReference type="InterPro" id="IPR002182">
    <property type="entry name" value="NB-ARC"/>
</dbReference>
<dbReference type="InterPro" id="IPR005158">
    <property type="entry name" value="BTAD"/>
</dbReference>
<keyword evidence="11" id="KW-1185">Reference proteome</keyword>
<dbReference type="InterPro" id="IPR036388">
    <property type="entry name" value="WH-like_DNA-bd_sf"/>
</dbReference>
<dbReference type="SUPFAM" id="SSF48452">
    <property type="entry name" value="TPR-like"/>
    <property type="match status" value="3"/>
</dbReference>
<dbReference type="SUPFAM" id="SSF46894">
    <property type="entry name" value="C-terminal effector domain of the bipartite response regulators"/>
    <property type="match status" value="1"/>
</dbReference>
<dbReference type="EMBL" id="BAAAXF010000019">
    <property type="protein sequence ID" value="GAA3495618.1"/>
    <property type="molecule type" value="Genomic_DNA"/>
</dbReference>
<dbReference type="Pfam" id="PF03704">
    <property type="entry name" value="BTAD"/>
    <property type="match status" value="1"/>
</dbReference>